<dbReference type="STRING" id="1169540.A0A0G4EII7"/>
<dbReference type="Gene3D" id="1.20.930.10">
    <property type="entry name" value="Conserved domain common to transcription factors TFIIS, elongin A, CRSP70"/>
    <property type="match status" value="1"/>
</dbReference>
<feature type="compositionally biased region" description="Acidic residues" evidence="1">
    <location>
        <begin position="76"/>
        <end position="105"/>
    </location>
</feature>
<dbReference type="OrthoDB" id="21124at2759"/>
<feature type="compositionally biased region" description="Low complexity" evidence="1">
    <location>
        <begin position="57"/>
        <end position="75"/>
    </location>
</feature>
<dbReference type="InParanoid" id="A0A0G4EII7"/>
<sequence length="499" mass="56110">MADRAFEFGETQPVAGGFAPPMPAAMDEADAPDEQDDNDDDDFDLEDQADDEEEQGGEAPALAGGGEQQQQAAIDETMEGDEGMEGDGGDGGMEEEQGMEVEGGDDAAQQGNDDDHEEEGQHINVYADIFGDADEKPDDEEDAPAHEPPDQQPRQDQEYQDEMPGVEEGGEPSPDDIDEEEGRHKKKKKKKERKKPERKRKAKAQSEDDPLKAAAEGSDYGGESSPRSEKEVTKEDRKIEEWKKQRKSKRKAADINRADASGFAYDRIRDMEEAHQADLNSIEAGRPATAKVDNVDLMMNIISMAKWRDYFIGEHGGKLCSALASWLSIHNNLLPNVHVRGRILETLISLPLSPDVLSQSYPRLGEVIIDLWKHKDVGREHKSMIERLVKKWARSVMHERDSLDRREDDAPSPVVARPVERVDRQHTGDLGDDEERFNKRRHARIPQAPSFHFKVKPEGDKNVEVPQVDPKSREGRIRRRVMEIRRGPGRRNLKAQNPD</sequence>
<evidence type="ECO:0000313" key="3">
    <source>
        <dbReference type="Proteomes" id="UP000041254"/>
    </source>
</evidence>
<feature type="compositionally biased region" description="Basic and acidic residues" evidence="1">
    <location>
        <begin position="143"/>
        <end position="157"/>
    </location>
</feature>
<feature type="compositionally biased region" description="Basic and acidic residues" evidence="1">
    <location>
        <begin position="226"/>
        <end position="243"/>
    </location>
</feature>
<evidence type="ECO:0000256" key="1">
    <source>
        <dbReference type="SAM" id="MobiDB-lite"/>
    </source>
</evidence>
<evidence type="ECO:0000313" key="2">
    <source>
        <dbReference type="EMBL" id="CEL95697.1"/>
    </source>
</evidence>
<name>A0A0G4EII7_VITBC</name>
<dbReference type="PANTHER" id="PTHR46010:SF1">
    <property type="entry name" value="PROTEIN IWS1 HOMOLOG"/>
    <property type="match status" value="1"/>
</dbReference>
<organism evidence="2 3">
    <name type="scientific">Vitrella brassicaformis (strain CCMP3155)</name>
    <dbReference type="NCBI Taxonomy" id="1169540"/>
    <lineage>
        <taxon>Eukaryota</taxon>
        <taxon>Sar</taxon>
        <taxon>Alveolata</taxon>
        <taxon>Colpodellida</taxon>
        <taxon>Vitrellaceae</taxon>
        <taxon>Vitrella</taxon>
    </lineage>
</organism>
<feature type="compositionally biased region" description="Basic and acidic residues" evidence="1">
    <location>
        <begin position="400"/>
        <end position="409"/>
    </location>
</feature>
<feature type="compositionally biased region" description="Basic and acidic residues" evidence="1">
    <location>
        <begin position="418"/>
        <end position="429"/>
    </location>
</feature>
<dbReference type="Proteomes" id="UP000041254">
    <property type="component" value="Unassembled WGS sequence"/>
</dbReference>
<protein>
    <recommendedName>
        <fullName evidence="4">TFIIS N-terminal domain-containing protein</fullName>
    </recommendedName>
</protein>
<dbReference type="AlphaFoldDB" id="A0A0G4EII7"/>
<feature type="compositionally biased region" description="Acidic residues" evidence="1">
    <location>
        <begin position="158"/>
        <end position="180"/>
    </location>
</feature>
<accession>A0A0G4EII7</accession>
<dbReference type="PANTHER" id="PTHR46010">
    <property type="entry name" value="PROTEIN IWS1 HOMOLOG"/>
    <property type="match status" value="1"/>
</dbReference>
<dbReference type="GO" id="GO:0005634">
    <property type="term" value="C:nucleus"/>
    <property type="evidence" value="ECO:0007669"/>
    <property type="project" value="TreeGrafter"/>
</dbReference>
<dbReference type="VEuPathDB" id="CryptoDB:Vbra_12020"/>
<feature type="region of interest" description="Disordered" evidence="1">
    <location>
        <begin position="1"/>
        <end position="255"/>
    </location>
</feature>
<evidence type="ECO:0008006" key="4">
    <source>
        <dbReference type="Google" id="ProtNLM"/>
    </source>
</evidence>
<dbReference type="OMA" id="MPAYNIQ"/>
<dbReference type="InterPro" id="IPR035441">
    <property type="entry name" value="TFIIS/LEDGF_dom_sf"/>
</dbReference>
<keyword evidence="3" id="KW-1185">Reference proteome</keyword>
<feature type="region of interest" description="Disordered" evidence="1">
    <location>
        <begin position="400"/>
        <end position="476"/>
    </location>
</feature>
<gene>
    <name evidence="2" type="ORF">Vbra_12020</name>
</gene>
<dbReference type="InterPro" id="IPR051037">
    <property type="entry name" value="RNAPII_TF_IWS1"/>
</dbReference>
<proteinExistence type="predicted"/>
<dbReference type="EMBL" id="CDMY01000235">
    <property type="protein sequence ID" value="CEL95697.1"/>
    <property type="molecule type" value="Genomic_DNA"/>
</dbReference>
<dbReference type="GO" id="GO:0016973">
    <property type="term" value="P:poly(A)+ mRNA export from nucleus"/>
    <property type="evidence" value="ECO:0007669"/>
    <property type="project" value="TreeGrafter"/>
</dbReference>
<feature type="compositionally biased region" description="Acidic residues" evidence="1">
    <location>
        <begin position="27"/>
        <end position="56"/>
    </location>
</feature>
<feature type="compositionally biased region" description="Acidic residues" evidence="1">
    <location>
        <begin position="131"/>
        <end position="142"/>
    </location>
</feature>
<reference evidence="2 3" key="1">
    <citation type="submission" date="2014-11" db="EMBL/GenBank/DDBJ databases">
        <authorList>
            <person name="Zhu J."/>
            <person name="Qi W."/>
            <person name="Song R."/>
        </authorList>
    </citation>
    <scope>NUCLEOTIDE SEQUENCE [LARGE SCALE GENOMIC DNA]</scope>
</reference>
<feature type="compositionally biased region" description="Basic residues" evidence="1">
    <location>
        <begin position="184"/>
        <end position="203"/>
    </location>
</feature>